<sequence>MPAGPQATFLRLPERSVKPRRTGLTHVLDKGCTLQTTQEVLSSVAGMIDIWKFGWGTAYLDPAVRSKVIELHAAQVKACTGGTLLEVAWLQGRTEEFFSFAVDVGFDCVEVSDGATSMQVSEKRELIARARELGFVVLAEVGSKDPTRAVTPADWHDEIEGDIAAGANWIVAEGRESGTVGLYDKNGEVRESLLQVLESNAYASRIIYEAPQRAQQSFLLRHLGSEVSLGNIALDEVMGLEALRLGLRADTLGSVPGELVINSERGLSV</sequence>
<dbReference type="Pfam" id="PF02679">
    <property type="entry name" value="ComA"/>
    <property type="match status" value="1"/>
</dbReference>
<name>A0A972SH06_9BURK</name>
<protein>
    <submittedName>
        <fullName evidence="2">Phosphohydrolase</fullName>
    </submittedName>
</protein>
<dbReference type="Proteomes" id="UP000655523">
    <property type="component" value="Unassembled WGS sequence"/>
</dbReference>
<accession>A0A972SH06</accession>
<dbReference type="AlphaFoldDB" id="A0A972SH06"/>
<keyword evidence="3" id="KW-1185">Reference proteome</keyword>
<dbReference type="EMBL" id="WOEZ01000037">
    <property type="protein sequence ID" value="NPT54417.1"/>
    <property type="molecule type" value="Genomic_DNA"/>
</dbReference>
<dbReference type="InterPro" id="IPR036112">
    <property type="entry name" value="ComA_synth_sf"/>
</dbReference>
<organism evidence="2 3">
    <name type="scientific">Paraburkholderia elongata</name>
    <dbReference type="NCBI Taxonomy" id="2675747"/>
    <lineage>
        <taxon>Bacteria</taxon>
        <taxon>Pseudomonadati</taxon>
        <taxon>Pseudomonadota</taxon>
        <taxon>Betaproteobacteria</taxon>
        <taxon>Burkholderiales</taxon>
        <taxon>Burkholderiaceae</taxon>
        <taxon>Paraburkholderia</taxon>
    </lineage>
</organism>
<evidence type="ECO:0000313" key="3">
    <source>
        <dbReference type="Proteomes" id="UP000655523"/>
    </source>
</evidence>
<dbReference type="RefSeq" id="WP_172161858.1">
    <property type="nucleotide sequence ID" value="NZ_WOEZ01000037.1"/>
</dbReference>
<dbReference type="Gene3D" id="3.20.20.70">
    <property type="entry name" value="Aldolase class I"/>
    <property type="match status" value="1"/>
</dbReference>
<dbReference type="InterPro" id="IPR003830">
    <property type="entry name" value="ComA_synth"/>
</dbReference>
<comment type="similarity">
    <text evidence="1">Belongs to the phosphosulfolactate synthase family.</text>
</comment>
<evidence type="ECO:0000313" key="2">
    <source>
        <dbReference type="EMBL" id="NPT54417.1"/>
    </source>
</evidence>
<proteinExistence type="inferred from homology"/>
<gene>
    <name evidence="2" type="ORF">GNZ13_07275</name>
</gene>
<dbReference type="SUPFAM" id="SSF102110">
    <property type="entry name" value="(2r)-phospho-3-sulfolactate synthase ComA"/>
    <property type="match status" value="1"/>
</dbReference>
<reference evidence="2 3" key="1">
    <citation type="submission" date="2019-11" db="EMBL/GenBank/DDBJ databases">
        <title>Metabolism of dissolved organic matter in forest soils.</title>
        <authorList>
            <person name="Cyle K.T."/>
            <person name="Wilhelm R.C."/>
            <person name="Martinez C.E."/>
        </authorList>
    </citation>
    <scope>NUCLEOTIDE SEQUENCE [LARGE SCALE GENOMIC DNA]</scope>
    <source>
        <strain evidence="2 3">5N</strain>
    </source>
</reference>
<dbReference type="InterPro" id="IPR013785">
    <property type="entry name" value="Aldolase_TIM"/>
</dbReference>
<comment type="caution">
    <text evidence="2">The sequence shown here is derived from an EMBL/GenBank/DDBJ whole genome shotgun (WGS) entry which is preliminary data.</text>
</comment>
<evidence type="ECO:0000256" key="1">
    <source>
        <dbReference type="ARBA" id="ARBA00010424"/>
    </source>
</evidence>